<protein>
    <recommendedName>
        <fullName evidence="1">GST C-terminal domain-containing protein</fullName>
    </recommendedName>
</protein>
<dbReference type="InterPro" id="IPR040079">
    <property type="entry name" value="Glutathione_S-Trfase"/>
</dbReference>
<sequence length="388" mass="42205">MAVFLQPPLSSVPKLESAVASWPLRGRHGGGGPRMCAAPDPLTAVAGLLWGRSLPPQALVAAVRTAWSAAWHLMMRQLAPSARSGTYSRPPSAFPSVSDEYYALPLESLRLHLYVGLPCPWAHRTIIVRALRSLESLIPVSIASPGADGSWDFTDGGGGGAAGGGGLVPGADRAGGRRTLREIYGSRRGGYEGRSTVPMLWDSAKGEVVCNESYGIVEFLNSIPGGGPDLSPPELRVRIEQWNQIIYPNVNNGVYRCGFSQSQEAYDSAAEKLFETLELLEAHLAVSRYLCGDALTLADVCLFTTLIRFDLVYNVLFRCTRKKLLEYPNLHGYTRDIYQIPKVAATCNFDAIMDGYYRILFPLNPSNIRPVMPSGCSHEALSKPHNRG</sequence>
<dbReference type="InterPro" id="IPR047047">
    <property type="entry name" value="GST_Omega-like_C"/>
</dbReference>
<dbReference type="PANTHER" id="PTHR32419:SF31">
    <property type="entry name" value="OS02G0814800 PROTEIN"/>
    <property type="match status" value="1"/>
</dbReference>
<organism evidence="2 3">
    <name type="scientific">Spirodela intermedia</name>
    <name type="common">Intermediate duckweed</name>
    <dbReference type="NCBI Taxonomy" id="51605"/>
    <lineage>
        <taxon>Eukaryota</taxon>
        <taxon>Viridiplantae</taxon>
        <taxon>Streptophyta</taxon>
        <taxon>Embryophyta</taxon>
        <taxon>Tracheophyta</taxon>
        <taxon>Spermatophyta</taxon>
        <taxon>Magnoliopsida</taxon>
        <taxon>Liliopsida</taxon>
        <taxon>Araceae</taxon>
        <taxon>Lemnoideae</taxon>
        <taxon>Spirodela</taxon>
    </lineage>
</organism>
<dbReference type="SUPFAM" id="SSF52833">
    <property type="entry name" value="Thioredoxin-like"/>
    <property type="match status" value="1"/>
</dbReference>
<dbReference type="Gene3D" id="3.40.30.10">
    <property type="entry name" value="Glutaredoxin"/>
    <property type="match status" value="1"/>
</dbReference>
<dbReference type="PROSITE" id="PS50405">
    <property type="entry name" value="GST_CTER"/>
    <property type="match status" value="1"/>
</dbReference>
<dbReference type="Pfam" id="PF13410">
    <property type="entry name" value="GST_C_2"/>
    <property type="match status" value="1"/>
</dbReference>
<keyword evidence="3" id="KW-1185">Reference proteome</keyword>
<proteinExistence type="predicted"/>
<dbReference type="Proteomes" id="UP001189122">
    <property type="component" value="Unassembled WGS sequence"/>
</dbReference>
<dbReference type="SFLD" id="SFLDS00019">
    <property type="entry name" value="Glutathione_Transferase_(cytos"/>
    <property type="match status" value="1"/>
</dbReference>
<gene>
    <name evidence="2" type="ORF">SI7747_UN021720</name>
</gene>
<feature type="domain" description="GST C-terminal" evidence="1">
    <location>
        <begin position="232"/>
        <end position="374"/>
    </location>
</feature>
<reference evidence="3" key="1">
    <citation type="journal article" date="2020" name="Sci. Rep.">
        <title>Chromosome-scale genome assembly for the duckweed Spirodela intermedia, integrating cytogenetic maps, PacBio and Oxford Nanopore libraries.</title>
        <authorList>
            <person name="Hoang P.T.N."/>
            <person name="Fiebig A."/>
            <person name="Novak P."/>
            <person name="Macas J."/>
            <person name="Cao H.X."/>
            <person name="Stepanenko A."/>
            <person name="Chen G."/>
            <person name="Borisjuk N."/>
            <person name="Scholz U."/>
            <person name="Schubert I."/>
        </authorList>
    </citation>
    <scope>NUCLEOTIDE SEQUENCE [LARGE SCALE GENOMIC DNA]</scope>
</reference>
<dbReference type="InterPro" id="IPR036282">
    <property type="entry name" value="Glutathione-S-Trfase_C_sf"/>
</dbReference>
<dbReference type="Pfam" id="PF13409">
    <property type="entry name" value="GST_N_2"/>
    <property type="match status" value="1"/>
</dbReference>
<evidence type="ECO:0000313" key="2">
    <source>
        <dbReference type="EMBL" id="CAA6675378.1"/>
    </source>
</evidence>
<dbReference type="SFLD" id="SFLDG01148">
    <property type="entry name" value="Xi_(cytGST)"/>
    <property type="match status" value="1"/>
</dbReference>
<dbReference type="PANTHER" id="PTHR32419">
    <property type="entry name" value="GLUTATHIONYL-HYDROQUINONE REDUCTASE"/>
    <property type="match status" value="1"/>
</dbReference>
<evidence type="ECO:0000259" key="1">
    <source>
        <dbReference type="PROSITE" id="PS50405"/>
    </source>
</evidence>
<dbReference type="CDD" id="cd03190">
    <property type="entry name" value="GST_C_Omega_like"/>
    <property type="match status" value="1"/>
</dbReference>
<dbReference type="InterPro" id="IPR036249">
    <property type="entry name" value="Thioredoxin-like_sf"/>
</dbReference>
<dbReference type="InterPro" id="IPR016639">
    <property type="entry name" value="GST_Omega/GSH"/>
</dbReference>
<dbReference type="SUPFAM" id="SSF47616">
    <property type="entry name" value="GST C-terminal domain-like"/>
    <property type="match status" value="1"/>
</dbReference>
<dbReference type="InterPro" id="IPR010987">
    <property type="entry name" value="Glutathione-S-Trfase_C-like"/>
</dbReference>
<dbReference type="Gene3D" id="1.20.1050.10">
    <property type="match status" value="1"/>
</dbReference>
<dbReference type="EMBL" id="CACRZD030000296">
    <property type="protein sequence ID" value="CAA6675378.1"/>
    <property type="molecule type" value="Genomic_DNA"/>
</dbReference>
<comment type="caution">
    <text evidence="2">The sequence shown here is derived from an EMBL/GenBank/DDBJ whole genome shotgun (WGS) entry which is preliminary data.</text>
</comment>
<accession>A0ABN7EBU5</accession>
<evidence type="ECO:0000313" key="3">
    <source>
        <dbReference type="Proteomes" id="UP001189122"/>
    </source>
</evidence>
<dbReference type="InterPro" id="IPR004045">
    <property type="entry name" value="Glutathione_S-Trfase_N"/>
</dbReference>
<name>A0ABN7EBU5_SPIIN</name>
<dbReference type="SFLD" id="SFLDG01206">
    <property type="entry name" value="Xi.1"/>
    <property type="match status" value="1"/>
</dbReference>